<dbReference type="PANTHER" id="PTHR11088:SF60">
    <property type="entry name" value="TRNA DIMETHYLALLYLTRANSFERASE"/>
    <property type="match status" value="1"/>
</dbReference>
<dbReference type="SUPFAM" id="SSF52540">
    <property type="entry name" value="P-loop containing nucleoside triphosphate hydrolases"/>
    <property type="match status" value="2"/>
</dbReference>
<dbReference type="Proteomes" id="UP001597399">
    <property type="component" value="Unassembled WGS sequence"/>
</dbReference>
<keyword evidence="7 10" id="KW-0067">ATP-binding</keyword>
<comment type="caution">
    <text evidence="10">Lacks conserved residue(s) required for the propagation of feature annotation.</text>
</comment>
<dbReference type="HAMAP" id="MF_00185">
    <property type="entry name" value="IPP_trans"/>
    <property type="match status" value="1"/>
</dbReference>
<evidence type="ECO:0000256" key="5">
    <source>
        <dbReference type="ARBA" id="ARBA00022694"/>
    </source>
</evidence>
<evidence type="ECO:0000256" key="13">
    <source>
        <dbReference type="RuleBase" id="RU003785"/>
    </source>
</evidence>
<sequence>MKQTTIVIVGPTAVGKTQLSIMLAKRFHSEIVNGDAFQVYRGMDICTAKITEAEAEGVTHHLIDIREPSEPYTVADYQRDARQTLETLSSEGKIPILVGGTGFYIKAALYDYRFASSGANPKYRRKLMRIAQEEGGDALFARLKHVDPIAAERIHPNNVVRVIRALEVYHETGTPFSDRVRNETVRQLYPYLCIGLTMERELLYTRINARVDQMMDGGLLEEARSIYNQGLRNAQAMQAIGYKEFIPFFDGTCPLEEAVSQLKKNSRHYAKRQLTWFRRQMSIQWFDMTDVLDDFSTKAEEIYCFIKKHQSKSK</sequence>
<dbReference type="Pfam" id="PF01715">
    <property type="entry name" value="IPPT"/>
    <property type="match status" value="1"/>
</dbReference>
<name>A0ABW5S6U9_9BACL</name>
<comment type="subunit">
    <text evidence="10">Monomer.</text>
</comment>
<feature type="site" description="Interaction with substrate tRNA" evidence="10">
    <location>
        <position position="101"/>
    </location>
</feature>
<evidence type="ECO:0000256" key="4">
    <source>
        <dbReference type="ARBA" id="ARBA00022679"/>
    </source>
</evidence>
<evidence type="ECO:0000313" key="15">
    <source>
        <dbReference type="Proteomes" id="UP001597399"/>
    </source>
</evidence>
<dbReference type="InterPro" id="IPR018022">
    <property type="entry name" value="IPT"/>
</dbReference>
<comment type="catalytic activity">
    <reaction evidence="9 10 11">
        <text>adenosine(37) in tRNA + dimethylallyl diphosphate = N(6)-dimethylallyladenosine(37) in tRNA + diphosphate</text>
        <dbReference type="Rhea" id="RHEA:26482"/>
        <dbReference type="Rhea" id="RHEA-COMP:10162"/>
        <dbReference type="Rhea" id="RHEA-COMP:10375"/>
        <dbReference type="ChEBI" id="CHEBI:33019"/>
        <dbReference type="ChEBI" id="CHEBI:57623"/>
        <dbReference type="ChEBI" id="CHEBI:74411"/>
        <dbReference type="ChEBI" id="CHEBI:74415"/>
        <dbReference type="EC" id="2.5.1.75"/>
    </reaction>
</comment>
<accession>A0ABW5S6U9</accession>
<dbReference type="Gene3D" id="3.40.50.300">
    <property type="entry name" value="P-loop containing nucleotide triphosphate hydrolases"/>
    <property type="match status" value="1"/>
</dbReference>
<feature type="binding site" evidence="10">
    <location>
        <begin position="12"/>
        <end position="17"/>
    </location>
    <ligand>
        <name>substrate</name>
    </ligand>
</feature>
<organism evidence="14 15">
    <name type="scientific">Sporolactobacillus shoreicorticis</name>
    <dbReference type="NCBI Taxonomy" id="1923877"/>
    <lineage>
        <taxon>Bacteria</taxon>
        <taxon>Bacillati</taxon>
        <taxon>Bacillota</taxon>
        <taxon>Bacilli</taxon>
        <taxon>Bacillales</taxon>
        <taxon>Sporolactobacillaceae</taxon>
        <taxon>Sporolactobacillus</taxon>
    </lineage>
</organism>
<reference evidence="15" key="1">
    <citation type="journal article" date="2019" name="Int. J. Syst. Evol. Microbiol.">
        <title>The Global Catalogue of Microorganisms (GCM) 10K type strain sequencing project: providing services to taxonomists for standard genome sequencing and annotation.</title>
        <authorList>
            <consortium name="The Broad Institute Genomics Platform"/>
            <consortium name="The Broad Institute Genome Sequencing Center for Infectious Disease"/>
            <person name="Wu L."/>
            <person name="Ma J."/>
        </authorList>
    </citation>
    <scope>NUCLEOTIDE SEQUENCE [LARGE SCALE GENOMIC DNA]</scope>
    <source>
        <strain evidence="15">TISTR 2466</strain>
    </source>
</reference>
<dbReference type="NCBIfam" id="TIGR00174">
    <property type="entry name" value="miaA"/>
    <property type="match status" value="1"/>
</dbReference>
<dbReference type="EMBL" id="JBHUMQ010000039">
    <property type="protein sequence ID" value="MFD2695138.1"/>
    <property type="molecule type" value="Genomic_DNA"/>
</dbReference>
<protein>
    <recommendedName>
        <fullName evidence="10">tRNA dimethylallyltransferase</fullName>
        <ecNumber evidence="10">2.5.1.75</ecNumber>
    </recommendedName>
    <alternativeName>
        <fullName evidence="10">Dimethylallyl diphosphate:tRNA dimethylallyltransferase</fullName>
        <shortName evidence="10">DMAPP:tRNA dimethylallyltransferase</shortName>
        <shortName evidence="10">DMATase</shortName>
    </alternativeName>
    <alternativeName>
        <fullName evidence="10">Isopentenyl-diphosphate:tRNA isopentenyltransferase</fullName>
        <shortName evidence="10">IPP transferase</shortName>
        <shortName evidence="10">IPPT</shortName>
        <shortName evidence="10">IPTase</shortName>
    </alternativeName>
</protein>
<evidence type="ECO:0000256" key="11">
    <source>
        <dbReference type="RuleBase" id="RU003783"/>
    </source>
</evidence>
<keyword evidence="8 10" id="KW-0460">Magnesium</keyword>
<feature type="site" description="Interaction with substrate tRNA" evidence="10">
    <location>
        <position position="124"/>
    </location>
</feature>
<evidence type="ECO:0000256" key="8">
    <source>
        <dbReference type="ARBA" id="ARBA00022842"/>
    </source>
</evidence>
<dbReference type="InterPro" id="IPR039657">
    <property type="entry name" value="Dimethylallyltransferase"/>
</dbReference>
<dbReference type="Gene3D" id="1.10.20.140">
    <property type="match status" value="1"/>
</dbReference>
<evidence type="ECO:0000256" key="1">
    <source>
        <dbReference type="ARBA" id="ARBA00001946"/>
    </source>
</evidence>
<comment type="caution">
    <text evidence="14">The sequence shown here is derived from an EMBL/GenBank/DDBJ whole genome shotgun (WGS) entry which is preliminary data.</text>
</comment>
<evidence type="ECO:0000256" key="9">
    <source>
        <dbReference type="ARBA" id="ARBA00049563"/>
    </source>
</evidence>
<dbReference type="RefSeq" id="WP_253060737.1">
    <property type="nucleotide sequence ID" value="NZ_JAMXWM010000007.1"/>
</dbReference>
<dbReference type="EC" id="2.5.1.75" evidence="10"/>
<comment type="similarity">
    <text evidence="3 10 13">Belongs to the IPP transferase family.</text>
</comment>
<comment type="function">
    <text evidence="2 10 12">Catalyzes the transfer of a dimethylallyl group onto the adenine at position 37 in tRNAs that read codons beginning with uridine, leading to the formation of N6-(dimethylallyl)adenosine (i(6)A).</text>
</comment>
<feature type="binding site" evidence="10">
    <location>
        <begin position="10"/>
        <end position="17"/>
    </location>
    <ligand>
        <name>ATP</name>
        <dbReference type="ChEBI" id="CHEBI:30616"/>
    </ligand>
</feature>
<evidence type="ECO:0000256" key="12">
    <source>
        <dbReference type="RuleBase" id="RU003784"/>
    </source>
</evidence>
<gene>
    <name evidence="10 14" type="primary">miaA</name>
    <name evidence="14" type="ORF">ACFSUE_16145</name>
</gene>
<keyword evidence="5 10" id="KW-0819">tRNA processing</keyword>
<evidence type="ECO:0000256" key="3">
    <source>
        <dbReference type="ARBA" id="ARBA00005842"/>
    </source>
</evidence>
<evidence type="ECO:0000256" key="7">
    <source>
        <dbReference type="ARBA" id="ARBA00022840"/>
    </source>
</evidence>
<evidence type="ECO:0000256" key="2">
    <source>
        <dbReference type="ARBA" id="ARBA00003213"/>
    </source>
</evidence>
<evidence type="ECO:0000256" key="10">
    <source>
        <dbReference type="HAMAP-Rule" id="MF_00185"/>
    </source>
</evidence>
<keyword evidence="4 10" id="KW-0808">Transferase</keyword>
<dbReference type="InterPro" id="IPR027417">
    <property type="entry name" value="P-loop_NTPase"/>
</dbReference>
<keyword evidence="15" id="KW-1185">Reference proteome</keyword>
<dbReference type="PANTHER" id="PTHR11088">
    <property type="entry name" value="TRNA DIMETHYLALLYLTRANSFERASE"/>
    <property type="match status" value="1"/>
</dbReference>
<dbReference type="GO" id="GO:0052381">
    <property type="term" value="F:tRNA dimethylallyltransferase activity"/>
    <property type="evidence" value="ECO:0007669"/>
    <property type="project" value="UniProtKB-EC"/>
</dbReference>
<proteinExistence type="inferred from homology"/>
<evidence type="ECO:0000313" key="14">
    <source>
        <dbReference type="EMBL" id="MFD2695138.1"/>
    </source>
</evidence>
<comment type="cofactor">
    <cofactor evidence="1 10">
        <name>Mg(2+)</name>
        <dbReference type="ChEBI" id="CHEBI:18420"/>
    </cofactor>
</comment>
<evidence type="ECO:0000256" key="6">
    <source>
        <dbReference type="ARBA" id="ARBA00022741"/>
    </source>
</evidence>
<keyword evidence="6 10" id="KW-0547">Nucleotide-binding</keyword>